<reference evidence="1 2" key="1">
    <citation type="submission" date="2020-01" db="EMBL/GenBank/DDBJ databases">
        <title>Genome sequencing of strain KACC 21265.</title>
        <authorList>
            <person name="Heo J."/>
            <person name="Kim S.-J."/>
            <person name="Kim J.-S."/>
            <person name="Hong S.-B."/>
            <person name="Kwon S.-W."/>
        </authorList>
    </citation>
    <scope>NUCLEOTIDE SEQUENCE [LARGE SCALE GENOMIC DNA]</scope>
    <source>
        <strain evidence="1 2">KACC 21265</strain>
    </source>
</reference>
<proteinExistence type="predicted"/>
<accession>A0A857JD87</accession>
<dbReference type="KEGG" id="xyk:GT347_23210"/>
<protein>
    <submittedName>
        <fullName evidence="1">Uncharacterized protein</fullName>
    </submittedName>
</protein>
<sequence>MALLGEAAIAMWWDMAGEMRAEFEHWHSHEHFPERMGVPGFQRGSRWASAEGGEGFFVLYELQDYDTLSSPGYLARLNAPTPWSTRLMPHHRQMVRSQCRVLASHGGALAGHVLTVRLTPAEGAEDRLRQKLSALAQDIALRPGSTAGHLLQTRTPAMAATTEQQIRGGADQAADWIFLACGYELAALQALAADELGDEALQAAGSAAGSRAIRGLYRLAHSNTAQDAG</sequence>
<evidence type="ECO:0000313" key="2">
    <source>
        <dbReference type="Proteomes" id="UP000464787"/>
    </source>
</evidence>
<gene>
    <name evidence="1" type="ORF">GT347_23210</name>
</gene>
<dbReference type="Proteomes" id="UP000464787">
    <property type="component" value="Chromosome"/>
</dbReference>
<organism evidence="1 2">
    <name type="scientific">Xylophilus rhododendri</name>
    <dbReference type="NCBI Taxonomy" id="2697032"/>
    <lineage>
        <taxon>Bacteria</taxon>
        <taxon>Pseudomonadati</taxon>
        <taxon>Pseudomonadota</taxon>
        <taxon>Betaproteobacteria</taxon>
        <taxon>Burkholderiales</taxon>
        <taxon>Xylophilus</taxon>
    </lineage>
</organism>
<keyword evidence="2" id="KW-1185">Reference proteome</keyword>
<evidence type="ECO:0000313" key="1">
    <source>
        <dbReference type="EMBL" id="QHJ00636.1"/>
    </source>
</evidence>
<name>A0A857JD87_9BURK</name>
<dbReference type="AlphaFoldDB" id="A0A857JD87"/>
<dbReference type="RefSeq" id="WP_160554445.1">
    <property type="nucleotide sequence ID" value="NZ_CP047650.1"/>
</dbReference>
<dbReference type="EMBL" id="CP047650">
    <property type="protein sequence ID" value="QHJ00636.1"/>
    <property type="molecule type" value="Genomic_DNA"/>
</dbReference>